<comment type="caution">
    <text evidence="6">The sequence shown here is derived from an EMBL/GenBank/DDBJ whole genome shotgun (WGS) entry which is preliminary data.</text>
</comment>
<dbReference type="InterPro" id="IPR010982">
    <property type="entry name" value="Lambda_DNA-bd_dom_sf"/>
</dbReference>
<sequence>MNRKLTSQDIARLAGVSQSTVSRVIRRLPNVDDKTREHVLSVIAQHGYAPSAAARSMKTRSNGSVAVVVADLANPLYPTLLHLLVGELAQRGLRTTVWETPGQLDAVTAQAIAESAVDGVIFATAIDATLLHHEAIAVSKPAILMNRSLSTSLFDAVISDNEAGGALVARYFLKAARRRIGLISGHSEASTIKARVAGFLREVERCGGAALLRSTCEFEDFNYENGYKAGRALLQRHADIDALFCTNDILAIGALDGARSTGRRIPEDMWVVGYDDIPMAGWDAISLTTVRQPLETMTSLAVERLCQRMRDPDLPTRTIRLTNTLVTRRSAQ</sequence>
<keyword evidence="2" id="KW-0805">Transcription regulation</keyword>
<dbReference type="RefSeq" id="WP_129967950.1">
    <property type="nucleotide sequence ID" value="NZ_JACCEW010000001.1"/>
</dbReference>
<evidence type="ECO:0000313" key="6">
    <source>
        <dbReference type="EMBL" id="NYT36034.1"/>
    </source>
</evidence>
<evidence type="ECO:0000256" key="4">
    <source>
        <dbReference type="ARBA" id="ARBA00023163"/>
    </source>
</evidence>
<dbReference type="CDD" id="cd06278">
    <property type="entry name" value="PBP1_LacI-like"/>
    <property type="match status" value="1"/>
</dbReference>
<dbReference type="PANTHER" id="PTHR30146">
    <property type="entry name" value="LACI-RELATED TRANSCRIPTIONAL REPRESSOR"/>
    <property type="match status" value="1"/>
</dbReference>
<keyword evidence="7" id="KW-1185">Reference proteome</keyword>
<evidence type="ECO:0000256" key="3">
    <source>
        <dbReference type="ARBA" id="ARBA00023125"/>
    </source>
</evidence>
<gene>
    <name evidence="6" type="ORF">H0A68_04050</name>
</gene>
<dbReference type="Pfam" id="PF00356">
    <property type="entry name" value="LacI"/>
    <property type="match status" value="1"/>
</dbReference>
<dbReference type="EMBL" id="JACCEW010000001">
    <property type="protein sequence ID" value="NYT36034.1"/>
    <property type="molecule type" value="Genomic_DNA"/>
</dbReference>
<dbReference type="Gene3D" id="1.10.260.40">
    <property type="entry name" value="lambda repressor-like DNA-binding domains"/>
    <property type="match status" value="1"/>
</dbReference>
<keyword evidence="1" id="KW-0678">Repressor</keyword>
<reference evidence="6 7" key="1">
    <citation type="submission" date="2020-07" db="EMBL/GenBank/DDBJ databases">
        <title>Taxonomic revisions and descriptions of new bacterial species based on genomic comparisons in the high-G+C-content subgroup of the family Alcaligenaceae.</title>
        <authorList>
            <person name="Szabo A."/>
            <person name="Felfoldi T."/>
        </authorList>
    </citation>
    <scope>NUCLEOTIDE SEQUENCE [LARGE SCALE GENOMIC DNA]</scope>
    <source>
        <strain evidence="6 7">DSM 25264</strain>
    </source>
</reference>
<feature type="domain" description="HTH lacI-type" evidence="5">
    <location>
        <begin position="5"/>
        <end position="59"/>
    </location>
</feature>
<protein>
    <submittedName>
        <fullName evidence="6">LacI family DNA-binding transcriptional regulator</fullName>
    </submittedName>
</protein>
<dbReference type="InterPro" id="IPR028082">
    <property type="entry name" value="Peripla_BP_I"/>
</dbReference>
<evidence type="ECO:0000256" key="1">
    <source>
        <dbReference type="ARBA" id="ARBA00022491"/>
    </source>
</evidence>
<organism evidence="6 7">
    <name type="scientific">Allopusillimonas soli</name>
    <dbReference type="NCBI Taxonomy" id="659016"/>
    <lineage>
        <taxon>Bacteria</taxon>
        <taxon>Pseudomonadati</taxon>
        <taxon>Pseudomonadota</taxon>
        <taxon>Betaproteobacteria</taxon>
        <taxon>Burkholderiales</taxon>
        <taxon>Alcaligenaceae</taxon>
        <taxon>Allopusillimonas</taxon>
    </lineage>
</organism>
<dbReference type="AlphaFoldDB" id="A0A853F650"/>
<dbReference type="Gene3D" id="3.40.50.2300">
    <property type="match status" value="2"/>
</dbReference>
<dbReference type="PROSITE" id="PS50932">
    <property type="entry name" value="HTH_LACI_2"/>
    <property type="match status" value="1"/>
</dbReference>
<dbReference type="SMART" id="SM00354">
    <property type="entry name" value="HTH_LACI"/>
    <property type="match status" value="1"/>
</dbReference>
<dbReference type="CDD" id="cd01392">
    <property type="entry name" value="HTH_LacI"/>
    <property type="match status" value="1"/>
</dbReference>
<dbReference type="SUPFAM" id="SSF47413">
    <property type="entry name" value="lambda repressor-like DNA-binding domains"/>
    <property type="match status" value="1"/>
</dbReference>
<dbReference type="OrthoDB" id="8770688at2"/>
<dbReference type="InterPro" id="IPR046335">
    <property type="entry name" value="LacI/GalR-like_sensor"/>
</dbReference>
<dbReference type="SUPFAM" id="SSF53822">
    <property type="entry name" value="Periplasmic binding protein-like I"/>
    <property type="match status" value="1"/>
</dbReference>
<dbReference type="GO" id="GO:0003700">
    <property type="term" value="F:DNA-binding transcription factor activity"/>
    <property type="evidence" value="ECO:0007669"/>
    <property type="project" value="TreeGrafter"/>
</dbReference>
<dbReference type="InterPro" id="IPR000843">
    <property type="entry name" value="HTH_LacI"/>
</dbReference>
<evidence type="ECO:0000256" key="2">
    <source>
        <dbReference type="ARBA" id="ARBA00023015"/>
    </source>
</evidence>
<keyword evidence="3 6" id="KW-0238">DNA-binding</keyword>
<dbReference type="GO" id="GO:0000976">
    <property type="term" value="F:transcription cis-regulatory region binding"/>
    <property type="evidence" value="ECO:0007669"/>
    <property type="project" value="TreeGrafter"/>
</dbReference>
<evidence type="ECO:0000259" key="5">
    <source>
        <dbReference type="PROSITE" id="PS50932"/>
    </source>
</evidence>
<name>A0A853F650_9BURK</name>
<accession>A0A853F650</accession>
<evidence type="ECO:0000313" key="7">
    <source>
        <dbReference type="Proteomes" id="UP000580517"/>
    </source>
</evidence>
<dbReference type="Proteomes" id="UP000580517">
    <property type="component" value="Unassembled WGS sequence"/>
</dbReference>
<proteinExistence type="predicted"/>
<keyword evidence="4" id="KW-0804">Transcription</keyword>
<dbReference type="Pfam" id="PF13377">
    <property type="entry name" value="Peripla_BP_3"/>
    <property type="match status" value="1"/>
</dbReference>
<dbReference type="PANTHER" id="PTHR30146:SF148">
    <property type="entry name" value="HTH-TYPE TRANSCRIPTIONAL REPRESSOR PURR-RELATED"/>
    <property type="match status" value="1"/>
</dbReference>